<keyword evidence="6 10" id="KW-0067">ATP-binding</keyword>
<keyword evidence="5" id="KW-0418">Kinase</keyword>
<feature type="region of interest" description="Disordered" evidence="12">
    <location>
        <begin position="1"/>
        <end position="69"/>
    </location>
</feature>
<sequence>LATAGSSGSKSRRSQQQQQQQRLSTLPDLPLPSVKLDHHRRSQRSSTSSSSVQQQQQQQQQLPQPQQLQANQPQLNPLAAINGPAASLNFSGASASGAAALTEEFVKPKLCQRLGEGAYGQVYKARDKDNGELRALKRVRLEKEKEGFPITAVREIKILKQLHHPNIVNLSEILADEAAFYLVFDYMDHDLFGLLESSEAEFTERHIAGMMKQLLDGLNYCHGKRFLHRDIKCSNVLINNQGQIKLADFGLARLVAGEDRPYTNPVITLWYRPPELLLGELQYSTAIDIWSCGCILGELFTRKPLFQANREPEQLEAISQLCGTPCPALWPSVVRLRDFAVYKPRRQHRRRLREELAFLPELALDLLDQMLQLDPEKRCSAQQALDGPWLRDVDPAKVPPPSLPTDQ</sequence>
<organism evidence="14 15">
    <name type="scientific">Macrostomum lignano</name>
    <dbReference type="NCBI Taxonomy" id="282301"/>
    <lineage>
        <taxon>Eukaryota</taxon>
        <taxon>Metazoa</taxon>
        <taxon>Spiralia</taxon>
        <taxon>Lophotrochozoa</taxon>
        <taxon>Platyhelminthes</taxon>
        <taxon>Rhabditophora</taxon>
        <taxon>Macrostomorpha</taxon>
        <taxon>Macrostomida</taxon>
        <taxon>Macrostomidae</taxon>
        <taxon>Macrostomum</taxon>
    </lineage>
</organism>
<dbReference type="WBParaSite" id="maker-uti_cns_0008164-snap-gene-0.4-mRNA-1">
    <property type="protein sequence ID" value="maker-uti_cns_0008164-snap-gene-0.4-mRNA-1"/>
    <property type="gene ID" value="maker-uti_cns_0008164-snap-gene-0.4"/>
</dbReference>
<evidence type="ECO:0000313" key="15">
    <source>
        <dbReference type="WBParaSite" id="maker-uti_cns_0008164-snap-gene-0.4-mRNA-1"/>
    </source>
</evidence>
<dbReference type="GO" id="GO:0004693">
    <property type="term" value="F:cyclin-dependent protein serine/threonine kinase activity"/>
    <property type="evidence" value="ECO:0007669"/>
    <property type="project" value="UniProtKB-EC"/>
</dbReference>
<evidence type="ECO:0000256" key="10">
    <source>
        <dbReference type="PROSITE-ProRule" id="PRU10141"/>
    </source>
</evidence>
<dbReference type="AlphaFoldDB" id="A0A1I8HVX4"/>
<evidence type="ECO:0000256" key="1">
    <source>
        <dbReference type="ARBA" id="ARBA00006485"/>
    </source>
</evidence>
<accession>A0A1I8HVX4</accession>
<keyword evidence="2 11" id="KW-0723">Serine/threonine-protein kinase</keyword>
<feature type="compositionally biased region" description="Low complexity" evidence="12">
    <location>
        <begin position="44"/>
        <end position="69"/>
    </location>
</feature>
<feature type="region of interest" description="Disordered" evidence="12">
    <location>
        <begin position="384"/>
        <end position="407"/>
    </location>
</feature>
<dbReference type="SUPFAM" id="SSF56112">
    <property type="entry name" value="Protein kinase-like (PK-like)"/>
    <property type="match status" value="1"/>
</dbReference>
<keyword evidence="3" id="KW-0808">Transferase</keyword>
<dbReference type="InterPro" id="IPR008271">
    <property type="entry name" value="Ser/Thr_kinase_AS"/>
</dbReference>
<evidence type="ECO:0000256" key="8">
    <source>
        <dbReference type="ARBA" id="ARBA00048367"/>
    </source>
</evidence>
<evidence type="ECO:0000256" key="7">
    <source>
        <dbReference type="ARBA" id="ARBA00047811"/>
    </source>
</evidence>
<feature type="compositionally biased region" description="Pro residues" evidence="12">
    <location>
        <begin position="397"/>
        <end position="407"/>
    </location>
</feature>
<dbReference type="Gene3D" id="3.30.200.20">
    <property type="entry name" value="Phosphorylase Kinase, domain 1"/>
    <property type="match status" value="1"/>
</dbReference>
<evidence type="ECO:0000259" key="13">
    <source>
        <dbReference type="PROSITE" id="PS50011"/>
    </source>
</evidence>
<evidence type="ECO:0000256" key="4">
    <source>
        <dbReference type="ARBA" id="ARBA00022741"/>
    </source>
</evidence>
<dbReference type="InterPro" id="IPR017441">
    <property type="entry name" value="Protein_kinase_ATP_BS"/>
</dbReference>
<dbReference type="PROSITE" id="PS00107">
    <property type="entry name" value="PROTEIN_KINASE_ATP"/>
    <property type="match status" value="1"/>
</dbReference>
<dbReference type="GO" id="GO:0008024">
    <property type="term" value="C:cyclin/CDK positive transcription elongation factor complex"/>
    <property type="evidence" value="ECO:0007669"/>
    <property type="project" value="TreeGrafter"/>
</dbReference>
<dbReference type="FunFam" id="1.10.510.10:FF:000415">
    <property type="entry name" value="CMGC/CDK/CRK7 protein kinase, variant"/>
    <property type="match status" value="1"/>
</dbReference>
<feature type="domain" description="Protein kinase" evidence="13">
    <location>
        <begin position="108"/>
        <end position="390"/>
    </location>
</feature>
<dbReference type="GO" id="GO:0030332">
    <property type="term" value="F:cyclin binding"/>
    <property type="evidence" value="ECO:0007669"/>
    <property type="project" value="TreeGrafter"/>
</dbReference>
<dbReference type="Pfam" id="PF00069">
    <property type="entry name" value="Pkinase"/>
    <property type="match status" value="1"/>
</dbReference>
<feature type="binding site" evidence="10">
    <location>
        <position position="137"/>
    </location>
    <ligand>
        <name>ATP</name>
        <dbReference type="ChEBI" id="CHEBI:30616"/>
    </ligand>
</feature>
<dbReference type="SMART" id="SM00220">
    <property type="entry name" value="S_TKc"/>
    <property type="match status" value="1"/>
</dbReference>
<evidence type="ECO:0000256" key="12">
    <source>
        <dbReference type="SAM" id="MobiDB-lite"/>
    </source>
</evidence>
<dbReference type="PROSITE" id="PS50011">
    <property type="entry name" value="PROTEIN_KINASE_DOM"/>
    <property type="match status" value="1"/>
</dbReference>
<keyword evidence="14" id="KW-1185">Reference proteome</keyword>
<dbReference type="Gene3D" id="1.10.510.10">
    <property type="entry name" value="Transferase(Phosphotransferase) domain 1"/>
    <property type="match status" value="1"/>
</dbReference>
<name>A0A1I8HVX4_9PLAT</name>
<reference evidence="15" key="1">
    <citation type="submission" date="2016-11" db="UniProtKB">
        <authorList>
            <consortium name="WormBaseParasite"/>
        </authorList>
    </citation>
    <scope>IDENTIFICATION</scope>
</reference>
<comment type="catalytic activity">
    <reaction evidence="8">
        <text>L-seryl-[protein] + ATP = O-phospho-L-seryl-[protein] + ADP + H(+)</text>
        <dbReference type="Rhea" id="RHEA:17989"/>
        <dbReference type="Rhea" id="RHEA-COMP:9863"/>
        <dbReference type="Rhea" id="RHEA-COMP:11604"/>
        <dbReference type="ChEBI" id="CHEBI:15378"/>
        <dbReference type="ChEBI" id="CHEBI:29999"/>
        <dbReference type="ChEBI" id="CHEBI:30616"/>
        <dbReference type="ChEBI" id="CHEBI:83421"/>
        <dbReference type="ChEBI" id="CHEBI:456216"/>
        <dbReference type="EC" id="2.7.11.22"/>
    </reaction>
</comment>
<dbReference type="GO" id="GO:0005524">
    <property type="term" value="F:ATP binding"/>
    <property type="evidence" value="ECO:0007669"/>
    <property type="project" value="UniProtKB-UniRule"/>
</dbReference>
<dbReference type="InterPro" id="IPR011009">
    <property type="entry name" value="Kinase-like_dom_sf"/>
</dbReference>
<evidence type="ECO:0000256" key="6">
    <source>
        <dbReference type="ARBA" id="ARBA00022840"/>
    </source>
</evidence>
<feature type="compositionally biased region" description="Low complexity" evidence="12">
    <location>
        <begin position="1"/>
        <end position="24"/>
    </location>
</feature>
<evidence type="ECO:0000256" key="2">
    <source>
        <dbReference type="ARBA" id="ARBA00022527"/>
    </source>
</evidence>
<dbReference type="InterPro" id="IPR050108">
    <property type="entry name" value="CDK"/>
</dbReference>
<comment type="catalytic activity">
    <reaction evidence="9">
        <text>[DNA-directed RNA polymerase] + ATP = phospho-[DNA-directed RNA polymerase] + ADP + H(+)</text>
        <dbReference type="Rhea" id="RHEA:10216"/>
        <dbReference type="Rhea" id="RHEA-COMP:11321"/>
        <dbReference type="Rhea" id="RHEA-COMP:11322"/>
        <dbReference type="ChEBI" id="CHEBI:15378"/>
        <dbReference type="ChEBI" id="CHEBI:30616"/>
        <dbReference type="ChEBI" id="CHEBI:43176"/>
        <dbReference type="ChEBI" id="CHEBI:68546"/>
        <dbReference type="ChEBI" id="CHEBI:456216"/>
        <dbReference type="EC" id="2.7.11.23"/>
    </reaction>
</comment>
<protein>
    <submittedName>
        <fullName evidence="15">Protein kinase domain-containing protein</fullName>
    </submittedName>
</protein>
<dbReference type="InterPro" id="IPR000719">
    <property type="entry name" value="Prot_kinase_dom"/>
</dbReference>
<dbReference type="GO" id="GO:0032968">
    <property type="term" value="P:positive regulation of transcription elongation by RNA polymerase II"/>
    <property type="evidence" value="ECO:0007669"/>
    <property type="project" value="TreeGrafter"/>
</dbReference>
<evidence type="ECO:0000256" key="11">
    <source>
        <dbReference type="RuleBase" id="RU000304"/>
    </source>
</evidence>
<evidence type="ECO:0000313" key="14">
    <source>
        <dbReference type="Proteomes" id="UP000095280"/>
    </source>
</evidence>
<dbReference type="PANTHER" id="PTHR24056:SF546">
    <property type="entry name" value="CYCLIN-DEPENDENT KINASE 12"/>
    <property type="match status" value="1"/>
</dbReference>
<dbReference type="Proteomes" id="UP000095280">
    <property type="component" value="Unplaced"/>
</dbReference>
<dbReference type="PROSITE" id="PS00108">
    <property type="entry name" value="PROTEIN_KINASE_ST"/>
    <property type="match status" value="1"/>
</dbReference>
<proteinExistence type="inferred from homology"/>
<keyword evidence="4 10" id="KW-0547">Nucleotide-binding</keyword>
<comment type="similarity">
    <text evidence="1">Belongs to the protein kinase superfamily. CMGC Ser/Thr protein kinase family. CDC2/CDKX subfamily.</text>
</comment>
<comment type="catalytic activity">
    <reaction evidence="7">
        <text>L-threonyl-[protein] + ATP = O-phospho-L-threonyl-[protein] + ADP + H(+)</text>
        <dbReference type="Rhea" id="RHEA:46608"/>
        <dbReference type="Rhea" id="RHEA-COMP:11060"/>
        <dbReference type="Rhea" id="RHEA-COMP:11605"/>
        <dbReference type="ChEBI" id="CHEBI:15378"/>
        <dbReference type="ChEBI" id="CHEBI:30013"/>
        <dbReference type="ChEBI" id="CHEBI:30616"/>
        <dbReference type="ChEBI" id="CHEBI:61977"/>
        <dbReference type="ChEBI" id="CHEBI:456216"/>
        <dbReference type="EC" id="2.7.11.22"/>
    </reaction>
</comment>
<evidence type="ECO:0000256" key="5">
    <source>
        <dbReference type="ARBA" id="ARBA00022777"/>
    </source>
</evidence>
<evidence type="ECO:0000256" key="3">
    <source>
        <dbReference type="ARBA" id="ARBA00022679"/>
    </source>
</evidence>
<evidence type="ECO:0000256" key="9">
    <source>
        <dbReference type="ARBA" id="ARBA00049280"/>
    </source>
</evidence>
<dbReference type="FunFam" id="3.30.200.20:FF:000375">
    <property type="entry name" value="Cell division related protein kinase 2"/>
    <property type="match status" value="1"/>
</dbReference>
<dbReference type="GO" id="GO:0008353">
    <property type="term" value="F:RNA polymerase II CTD heptapeptide repeat kinase activity"/>
    <property type="evidence" value="ECO:0007669"/>
    <property type="project" value="UniProtKB-EC"/>
</dbReference>
<dbReference type="PANTHER" id="PTHR24056">
    <property type="entry name" value="CELL DIVISION PROTEIN KINASE"/>
    <property type="match status" value="1"/>
</dbReference>